<accession>A0A1R2B4K0</accession>
<name>A0A1R2B4K0_9CILI</name>
<organism evidence="1 2">
    <name type="scientific">Stentor coeruleus</name>
    <dbReference type="NCBI Taxonomy" id="5963"/>
    <lineage>
        <taxon>Eukaryota</taxon>
        <taxon>Sar</taxon>
        <taxon>Alveolata</taxon>
        <taxon>Ciliophora</taxon>
        <taxon>Postciliodesmatophora</taxon>
        <taxon>Heterotrichea</taxon>
        <taxon>Heterotrichida</taxon>
        <taxon>Stentoridae</taxon>
        <taxon>Stentor</taxon>
    </lineage>
</organism>
<evidence type="ECO:0000313" key="1">
    <source>
        <dbReference type="EMBL" id="OMJ71692.1"/>
    </source>
</evidence>
<evidence type="ECO:0000313" key="2">
    <source>
        <dbReference type="Proteomes" id="UP000187209"/>
    </source>
</evidence>
<dbReference type="EMBL" id="MPUH01000965">
    <property type="protein sequence ID" value="OMJ71692.1"/>
    <property type="molecule type" value="Genomic_DNA"/>
</dbReference>
<protein>
    <submittedName>
        <fullName evidence="1">Uncharacterized protein</fullName>
    </submittedName>
</protein>
<proteinExistence type="predicted"/>
<keyword evidence="2" id="KW-1185">Reference proteome</keyword>
<comment type="caution">
    <text evidence="1">The sequence shown here is derived from an EMBL/GenBank/DDBJ whole genome shotgun (WGS) entry which is preliminary data.</text>
</comment>
<sequence length="121" mass="13925">MPQFCPSKVFENTNMNSIIKPVYIDVSRQRQTEFLQKSGQLNKRKKILSNSITLKQSQITPKSTSLLPDPQKRQKKYQSFSIKPKLVSSLSQYKMGQKNIQISTPGRHLKILLAKISFDND</sequence>
<reference evidence="1 2" key="1">
    <citation type="submission" date="2016-11" db="EMBL/GenBank/DDBJ databases">
        <title>The macronuclear genome of Stentor coeruleus: a giant cell with tiny introns.</title>
        <authorList>
            <person name="Slabodnick M."/>
            <person name="Ruby J.G."/>
            <person name="Reiff S.B."/>
            <person name="Swart E.C."/>
            <person name="Gosai S."/>
            <person name="Prabakaran S."/>
            <person name="Witkowska E."/>
            <person name="Larue G.E."/>
            <person name="Fisher S."/>
            <person name="Freeman R.M."/>
            <person name="Gunawardena J."/>
            <person name="Chu W."/>
            <person name="Stover N.A."/>
            <person name="Gregory B.D."/>
            <person name="Nowacki M."/>
            <person name="Derisi J."/>
            <person name="Roy S.W."/>
            <person name="Marshall W.F."/>
            <person name="Sood P."/>
        </authorList>
    </citation>
    <scope>NUCLEOTIDE SEQUENCE [LARGE SCALE GENOMIC DNA]</scope>
    <source>
        <strain evidence="1">WM001</strain>
    </source>
</reference>
<dbReference type="Proteomes" id="UP000187209">
    <property type="component" value="Unassembled WGS sequence"/>
</dbReference>
<dbReference type="AlphaFoldDB" id="A0A1R2B4K0"/>
<gene>
    <name evidence="1" type="ORF">SteCoe_30022</name>
</gene>